<evidence type="ECO:0000256" key="10">
    <source>
        <dbReference type="ARBA" id="ARBA00022982"/>
    </source>
</evidence>
<keyword evidence="6" id="KW-0679">Respiratory chain</keyword>
<sequence>MALSRFCPIYPTIIRQCLRYSLTRTAFISTSKKTKDTLAFPDNVFPKKQPPPPKTVEDFADTKSPKSWVSYGFDEENYENDRHEHQLVCFAVLTIMICGGTFIIAYTPDMSQCYY</sequence>
<gene>
    <name evidence="18" type="primary">NCL1_15837</name>
    <name evidence="18" type="ORF">NPIL_420311</name>
</gene>
<evidence type="ECO:0000256" key="12">
    <source>
        <dbReference type="ARBA" id="ARBA00023128"/>
    </source>
</evidence>
<comment type="similarity">
    <text evidence="3">Belongs to the complex I NDUFB11 subunit family.</text>
</comment>
<evidence type="ECO:0000256" key="1">
    <source>
        <dbReference type="ARBA" id="ARBA00003195"/>
    </source>
</evidence>
<evidence type="ECO:0000256" key="17">
    <source>
        <dbReference type="SAM" id="Phobius"/>
    </source>
</evidence>
<protein>
    <recommendedName>
        <fullName evidence="4">NADH dehydrogenase [ubiquinone] 1 beta subcomplex subunit 11, mitochondrial</fullName>
    </recommendedName>
    <alternativeName>
        <fullName evidence="15">Complex I-ESSS</fullName>
    </alternativeName>
    <alternativeName>
        <fullName evidence="14">NADH-ubiquinone oxidoreductase ESSS subunit</fullName>
    </alternativeName>
</protein>
<comment type="function">
    <text evidence="1">Accessory subunit of the mitochondrial membrane respiratory chain NADH dehydrogenase (Complex I), that is believed not to be involved in catalysis. Complex I functions in the transfer of electrons from NADH to the respiratory chain. The immediate electron acceptor for the enzyme is believed to be ubiquinone.</text>
</comment>
<evidence type="ECO:0000256" key="16">
    <source>
        <dbReference type="ARBA" id="ARBA00046528"/>
    </source>
</evidence>
<dbReference type="AlphaFoldDB" id="A0A8X6JTL0"/>
<evidence type="ECO:0000256" key="14">
    <source>
        <dbReference type="ARBA" id="ARBA00030753"/>
    </source>
</evidence>
<evidence type="ECO:0000256" key="3">
    <source>
        <dbReference type="ARBA" id="ARBA00008915"/>
    </source>
</evidence>
<proteinExistence type="inferred from homology"/>
<evidence type="ECO:0000256" key="11">
    <source>
        <dbReference type="ARBA" id="ARBA00022989"/>
    </source>
</evidence>
<comment type="subcellular location">
    <subcellularLocation>
        <location evidence="2">Mitochondrion inner membrane</location>
        <topology evidence="2">Single-pass membrane protein</topology>
    </subcellularLocation>
</comment>
<feature type="transmembrane region" description="Helical" evidence="17">
    <location>
        <begin position="87"/>
        <end position="106"/>
    </location>
</feature>
<evidence type="ECO:0000256" key="13">
    <source>
        <dbReference type="ARBA" id="ARBA00023136"/>
    </source>
</evidence>
<evidence type="ECO:0000256" key="8">
    <source>
        <dbReference type="ARBA" id="ARBA00022792"/>
    </source>
</evidence>
<keyword evidence="5" id="KW-0813">Transport</keyword>
<evidence type="ECO:0000256" key="15">
    <source>
        <dbReference type="ARBA" id="ARBA00031387"/>
    </source>
</evidence>
<evidence type="ECO:0000256" key="9">
    <source>
        <dbReference type="ARBA" id="ARBA00022946"/>
    </source>
</evidence>
<keyword evidence="13 17" id="KW-0472">Membrane</keyword>
<reference evidence="18" key="1">
    <citation type="submission" date="2020-08" db="EMBL/GenBank/DDBJ databases">
        <title>Multicomponent nature underlies the extraordinary mechanical properties of spider dragline silk.</title>
        <authorList>
            <person name="Kono N."/>
            <person name="Nakamura H."/>
            <person name="Mori M."/>
            <person name="Yoshida Y."/>
            <person name="Ohtoshi R."/>
            <person name="Malay A.D."/>
            <person name="Moran D.A.P."/>
            <person name="Tomita M."/>
            <person name="Numata K."/>
            <person name="Arakawa K."/>
        </authorList>
    </citation>
    <scope>NUCLEOTIDE SEQUENCE</scope>
</reference>
<evidence type="ECO:0000313" key="19">
    <source>
        <dbReference type="Proteomes" id="UP000887013"/>
    </source>
</evidence>
<organism evidence="18 19">
    <name type="scientific">Nephila pilipes</name>
    <name type="common">Giant wood spider</name>
    <name type="synonym">Nephila maculata</name>
    <dbReference type="NCBI Taxonomy" id="299642"/>
    <lineage>
        <taxon>Eukaryota</taxon>
        <taxon>Metazoa</taxon>
        <taxon>Ecdysozoa</taxon>
        <taxon>Arthropoda</taxon>
        <taxon>Chelicerata</taxon>
        <taxon>Arachnida</taxon>
        <taxon>Araneae</taxon>
        <taxon>Araneomorphae</taxon>
        <taxon>Entelegynae</taxon>
        <taxon>Araneoidea</taxon>
        <taxon>Nephilidae</taxon>
        <taxon>Nephila</taxon>
    </lineage>
</organism>
<dbReference type="Pfam" id="PF10183">
    <property type="entry name" value="ESSS"/>
    <property type="match status" value="1"/>
</dbReference>
<keyword evidence="11 17" id="KW-1133">Transmembrane helix</keyword>
<evidence type="ECO:0000256" key="2">
    <source>
        <dbReference type="ARBA" id="ARBA00004434"/>
    </source>
</evidence>
<evidence type="ECO:0000256" key="7">
    <source>
        <dbReference type="ARBA" id="ARBA00022692"/>
    </source>
</evidence>
<comment type="caution">
    <text evidence="18">The sequence shown here is derived from an EMBL/GenBank/DDBJ whole genome shotgun (WGS) entry which is preliminary data.</text>
</comment>
<evidence type="ECO:0000256" key="6">
    <source>
        <dbReference type="ARBA" id="ARBA00022660"/>
    </source>
</evidence>
<name>A0A8X6JTL0_NEPPI</name>
<dbReference type="GO" id="GO:0005743">
    <property type="term" value="C:mitochondrial inner membrane"/>
    <property type="evidence" value="ECO:0007669"/>
    <property type="project" value="UniProtKB-SubCell"/>
</dbReference>
<keyword evidence="8" id="KW-0999">Mitochondrion inner membrane</keyword>
<dbReference type="OrthoDB" id="5917019at2759"/>
<dbReference type="InterPro" id="IPR019329">
    <property type="entry name" value="NADH_UbQ_OxRdtase_ESSS_su"/>
</dbReference>
<dbReference type="Proteomes" id="UP000887013">
    <property type="component" value="Unassembled WGS sequence"/>
</dbReference>
<evidence type="ECO:0000256" key="5">
    <source>
        <dbReference type="ARBA" id="ARBA00022448"/>
    </source>
</evidence>
<accession>A0A8X6JTL0</accession>
<dbReference type="EMBL" id="BMAW01047005">
    <property type="protein sequence ID" value="GFS58486.1"/>
    <property type="molecule type" value="Genomic_DNA"/>
</dbReference>
<comment type="subunit">
    <text evidence="16">Complex I is composed of 45 different subunits. Interacts with BCAP31.</text>
</comment>
<keyword evidence="9" id="KW-0809">Transit peptide</keyword>
<keyword evidence="7 17" id="KW-0812">Transmembrane</keyword>
<keyword evidence="19" id="KW-1185">Reference proteome</keyword>
<evidence type="ECO:0000313" key="18">
    <source>
        <dbReference type="EMBL" id="GFS58486.1"/>
    </source>
</evidence>
<keyword evidence="10" id="KW-0249">Electron transport</keyword>
<evidence type="ECO:0000256" key="4">
    <source>
        <dbReference type="ARBA" id="ARBA00018632"/>
    </source>
</evidence>
<keyword evidence="12" id="KW-0496">Mitochondrion</keyword>